<dbReference type="RefSeq" id="WP_169345633.1">
    <property type="nucleotide sequence ID" value="NZ_JABBJJ010000064.1"/>
</dbReference>
<dbReference type="Proteomes" id="UP000518300">
    <property type="component" value="Unassembled WGS sequence"/>
</dbReference>
<dbReference type="InterPro" id="IPR001078">
    <property type="entry name" value="2-oxoacid_DH_actylTfrase"/>
</dbReference>
<dbReference type="AlphaFoldDB" id="A0A848LBP5"/>
<gene>
    <name evidence="3" type="ORF">HG543_16025</name>
</gene>
<keyword evidence="4" id="KW-1185">Reference proteome</keyword>
<evidence type="ECO:0000313" key="4">
    <source>
        <dbReference type="Proteomes" id="UP000518300"/>
    </source>
</evidence>
<dbReference type="EMBL" id="JABBJJ010000064">
    <property type="protein sequence ID" value="NMO16349.1"/>
    <property type="molecule type" value="Genomic_DNA"/>
</dbReference>
<accession>A0A848LBP5</accession>
<dbReference type="GO" id="GO:0016746">
    <property type="term" value="F:acyltransferase activity"/>
    <property type="evidence" value="ECO:0007669"/>
    <property type="project" value="InterPro"/>
</dbReference>
<name>A0A848LBP5_9BACT</name>
<dbReference type="Pfam" id="PF00198">
    <property type="entry name" value="2-oxoacid_dh"/>
    <property type="match status" value="2"/>
</dbReference>
<evidence type="ECO:0000259" key="2">
    <source>
        <dbReference type="Pfam" id="PF00198"/>
    </source>
</evidence>
<organism evidence="3 4">
    <name type="scientific">Pyxidicoccus fallax</name>
    <dbReference type="NCBI Taxonomy" id="394095"/>
    <lineage>
        <taxon>Bacteria</taxon>
        <taxon>Pseudomonadati</taxon>
        <taxon>Myxococcota</taxon>
        <taxon>Myxococcia</taxon>
        <taxon>Myxococcales</taxon>
        <taxon>Cystobacterineae</taxon>
        <taxon>Myxococcaceae</taxon>
        <taxon>Pyxidicoccus</taxon>
    </lineage>
</organism>
<evidence type="ECO:0000256" key="1">
    <source>
        <dbReference type="SAM" id="MobiDB-lite"/>
    </source>
</evidence>
<dbReference type="Gene3D" id="3.30.559.10">
    <property type="entry name" value="Chloramphenicol acetyltransferase-like domain"/>
    <property type="match status" value="1"/>
</dbReference>
<reference evidence="3 4" key="1">
    <citation type="submission" date="2020-04" db="EMBL/GenBank/DDBJ databases">
        <title>Draft genome of Pyxidicoccus fallax type strain.</title>
        <authorList>
            <person name="Whitworth D.E."/>
        </authorList>
    </citation>
    <scope>NUCLEOTIDE SEQUENCE [LARGE SCALE GENOMIC DNA]</scope>
    <source>
        <strain evidence="3 4">DSM 14698</strain>
    </source>
</reference>
<dbReference type="InterPro" id="IPR023213">
    <property type="entry name" value="CAT-like_dom_sf"/>
</dbReference>
<protein>
    <submittedName>
        <fullName evidence="3">2-oxo acid dehydrogenase subunit E2</fullName>
    </submittedName>
</protein>
<feature type="domain" description="2-oxoacid dehydrogenase acyltransferase catalytic" evidence="2">
    <location>
        <begin position="28"/>
        <end position="138"/>
    </location>
</feature>
<proteinExistence type="predicted"/>
<feature type="domain" description="2-oxoacid dehydrogenase acyltransferase catalytic" evidence="2">
    <location>
        <begin position="187"/>
        <end position="269"/>
    </location>
</feature>
<feature type="region of interest" description="Disordered" evidence="1">
    <location>
        <begin position="268"/>
        <end position="289"/>
    </location>
</feature>
<sequence length="289" mass="31516">MDLDLKPAPPPGGFRKLALGTWRAPRDPSAYAALEVRMERALAYLEAYRARTGRRLTVTHLVAKAAADALRRHPETNVLLRWRKPSYREDVGVCVLVVQPAEAGRADLTTATVHRADTLSLGAFVDSMESRISEVRARRDAVIERGKRRSYRIPGILMGLALRLLSFVWYTLNVDLRWVGMPRDPFGSVAVTSLGSLGLERGYVAMVPYTRVPLLLAPGAVRKVPVVEGDTLIPGLQLALTCTWDARVIDVDSVARVLRHIGAALEDPEGTWGAPEEPPRGAASGTGVG</sequence>
<dbReference type="SUPFAM" id="SSF52777">
    <property type="entry name" value="CoA-dependent acyltransferases"/>
    <property type="match status" value="1"/>
</dbReference>
<comment type="caution">
    <text evidence="3">The sequence shown here is derived from an EMBL/GenBank/DDBJ whole genome shotgun (WGS) entry which is preliminary data.</text>
</comment>
<evidence type="ECO:0000313" key="3">
    <source>
        <dbReference type="EMBL" id="NMO16349.1"/>
    </source>
</evidence>